<gene>
    <name evidence="2" type="ORF">TNCV_1169341</name>
</gene>
<dbReference type="AlphaFoldDB" id="A0A8X6T181"/>
<dbReference type="EMBL" id="BMAU01021358">
    <property type="protein sequence ID" value="GFY21790.1"/>
    <property type="molecule type" value="Genomic_DNA"/>
</dbReference>
<sequence>MEGRLERCLGSSCKPGQCLYFTDDMKPTGRIFMSLKCFVLSLVIVVVISRLYFYSDHENFCTELFPLRSINVELKNIQCPRSILLGVFPDIRTQRVGYSGCDSIINITIYCTCHN</sequence>
<keyword evidence="1" id="KW-0472">Membrane</keyword>
<evidence type="ECO:0000256" key="1">
    <source>
        <dbReference type="SAM" id="Phobius"/>
    </source>
</evidence>
<protein>
    <submittedName>
        <fullName evidence="2">Uncharacterized protein</fullName>
    </submittedName>
</protein>
<evidence type="ECO:0000313" key="3">
    <source>
        <dbReference type="Proteomes" id="UP000887159"/>
    </source>
</evidence>
<dbReference type="Proteomes" id="UP000887159">
    <property type="component" value="Unassembled WGS sequence"/>
</dbReference>
<accession>A0A8X6T181</accession>
<proteinExistence type="predicted"/>
<evidence type="ECO:0000313" key="2">
    <source>
        <dbReference type="EMBL" id="GFY21790.1"/>
    </source>
</evidence>
<keyword evidence="1" id="KW-0812">Transmembrane</keyword>
<keyword evidence="1" id="KW-1133">Transmembrane helix</keyword>
<organism evidence="2 3">
    <name type="scientific">Trichonephila clavipes</name>
    <name type="common">Golden silk orbweaver</name>
    <name type="synonym">Nephila clavipes</name>
    <dbReference type="NCBI Taxonomy" id="2585209"/>
    <lineage>
        <taxon>Eukaryota</taxon>
        <taxon>Metazoa</taxon>
        <taxon>Ecdysozoa</taxon>
        <taxon>Arthropoda</taxon>
        <taxon>Chelicerata</taxon>
        <taxon>Arachnida</taxon>
        <taxon>Araneae</taxon>
        <taxon>Araneomorphae</taxon>
        <taxon>Entelegynae</taxon>
        <taxon>Araneoidea</taxon>
        <taxon>Nephilidae</taxon>
        <taxon>Trichonephila</taxon>
    </lineage>
</organism>
<feature type="transmembrane region" description="Helical" evidence="1">
    <location>
        <begin position="31"/>
        <end position="53"/>
    </location>
</feature>
<reference evidence="2" key="1">
    <citation type="submission" date="2020-08" db="EMBL/GenBank/DDBJ databases">
        <title>Multicomponent nature underlies the extraordinary mechanical properties of spider dragline silk.</title>
        <authorList>
            <person name="Kono N."/>
            <person name="Nakamura H."/>
            <person name="Mori M."/>
            <person name="Yoshida Y."/>
            <person name="Ohtoshi R."/>
            <person name="Malay A.D."/>
            <person name="Moran D.A.P."/>
            <person name="Tomita M."/>
            <person name="Numata K."/>
            <person name="Arakawa K."/>
        </authorList>
    </citation>
    <scope>NUCLEOTIDE SEQUENCE</scope>
</reference>
<keyword evidence="3" id="KW-1185">Reference proteome</keyword>
<comment type="caution">
    <text evidence="2">The sequence shown here is derived from an EMBL/GenBank/DDBJ whole genome shotgun (WGS) entry which is preliminary data.</text>
</comment>
<name>A0A8X6T181_TRICX</name>